<dbReference type="Proteomes" id="UP000185841">
    <property type="component" value="Unassembled WGS sequence"/>
</dbReference>
<protein>
    <submittedName>
        <fullName evidence="1">Uncharacterized protein</fullName>
    </submittedName>
</protein>
<dbReference type="AlphaFoldDB" id="A0A1N6SBK0"/>
<proteinExistence type="predicted"/>
<gene>
    <name evidence="1" type="ORF">SAMN05878282_103456</name>
</gene>
<sequence length="135" mass="15748">MGVPELNVGLHRSPRRERLYPFDCFVQPIVVDRKLDFARSELLYLCFERLRELAPNLEKPSHFVCDEAQRDKDESYFLGMPRNKPGKKAKYKIFKCLAPIPGKHSLNWIPRQQVLAGQIFRRADPVLEVNAHQCT</sequence>
<name>A0A1N6SBK0_AQUAC</name>
<evidence type="ECO:0000313" key="1">
    <source>
        <dbReference type="EMBL" id="SIQ38332.1"/>
    </source>
</evidence>
<reference evidence="1 2" key="1">
    <citation type="submission" date="2017-01" db="EMBL/GenBank/DDBJ databases">
        <authorList>
            <person name="Mah S.A."/>
            <person name="Swanson W.J."/>
            <person name="Moy G.W."/>
            <person name="Vacquier V.D."/>
        </authorList>
    </citation>
    <scope>NUCLEOTIDE SEQUENCE [LARGE SCALE GENOMIC DNA]</scope>
    <source>
        <strain evidence="1 2">RU36E</strain>
    </source>
</reference>
<dbReference type="EMBL" id="FTMP01000003">
    <property type="protein sequence ID" value="SIQ38332.1"/>
    <property type="molecule type" value="Genomic_DNA"/>
</dbReference>
<evidence type="ECO:0000313" key="2">
    <source>
        <dbReference type="Proteomes" id="UP000185841"/>
    </source>
</evidence>
<organism evidence="1 2">
    <name type="scientific">Aquipseudomonas alcaligenes</name>
    <name type="common">Pseudomonas alcaligenes</name>
    <dbReference type="NCBI Taxonomy" id="43263"/>
    <lineage>
        <taxon>Bacteria</taxon>
        <taxon>Pseudomonadati</taxon>
        <taxon>Pseudomonadota</taxon>
        <taxon>Gammaproteobacteria</taxon>
        <taxon>Pseudomonadales</taxon>
        <taxon>Pseudomonadaceae</taxon>
        <taxon>Aquipseudomonas</taxon>
    </lineage>
</organism>
<accession>A0A1N6SBK0</accession>